<name>F3G6B2_PSESJ</name>
<dbReference type="Proteomes" id="UP000004986">
    <property type="component" value="Unassembled WGS sequence"/>
</dbReference>
<dbReference type="GO" id="GO:0050661">
    <property type="term" value="F:NADP binding"/>
    <property type="evidence" value="ECO:0007669"/>
    <property type="project" value="InterPro"/>
</dbReference>
<dbReference type="Pfam" id="PF03446">
    <property type="entry name" value="NAD_binding_2"/>
    <property type="match status" value="1"/>
</dbReference>
<keyword evidence="3" id="KW-1185">Reference proteome</keyword>
<reference evidence="2 3" key="1">
    <citation type="journal article" date="2011" name="PLoS Pathog.">
        <title>Dynamic evolution of pathogenicity revealed by sequencing and comparative genomics of 19 Pseudomonas syringae isolates.</title>
        <authorList>
            <person name="Baltrus D.A."/>
            <person name="Nishimura M.T."/>
            <person name="Romanchuk A."/>
            <person name="Chang J.H."/>
            <person name="Mukhtar M.S."/>
            <person name="Cherkis K."/>
            <person name="Roach J."/>
            <person name="Grant S.R."/>
            <person name="Jones C.D."/>
            <person name="Dangl J.L."/>
        </authorList>
    </citation>
    <scope>NUCLEOTIDE SEQUENCE [LARGE SCALE GENOMIC DNA]</scope>
    <source>
        <strain evidence="2 3">1704B</strain>
    </source>
</reference>
<dbReference type="EMBL" id="AEAI01000476">
    <property type="protein sequence ID" value="EGH42612.1"/>
    <property type="molecule type" value="Genomic_DNA"/>
</dbReference>
<dbReference type="AlphaFoldDB" id="F3G6B2"/>
<dbReference type="InterPro" id="IPR006115">
    <property type="entry name" value="6PGDH_NADP-bd"/>
</dbReference>
<dbReference type="SUPFAM" id="SSF51735">
    <property type="entry name" value="NAD(P)-binding Rossmann-fold domains"/>
    <property type="match status" value="1"/>
</dbReference>
<protein>
    <submittedName>
        <fullName evidence="2">6-phosphogluconate dehydrogenase-like protein</fullName>
    </submittedName>
</protein>
<sequence length="28" mass="2980">MQLGIIGLGRMGGNIARRLMLNGHTTVV</sequence>
<feature type="non-terminal residue" evidence="2">
    <location>
        <position position="28"/>
    </location>
</feature>
<gene>
    <name evidence="2" type="ORF">PSYPI_09485</name>
</gene>
<evidence type="ECO:0000313" key="3">
    <source>
        <dbReference type="Proteomes" id="UP000004986"/>
    </source>
</evidence>
<proteinExistence type="predicted"/>
<evidence type="ECO:0000259" key="1">
    <source>
        <dbReference type="Pfam" id="PF03446"/>
    </source>
</evidence>
<feature type="domain" description="6-phosphogluconate dehydrogenase NADP-binding" evidence="1">
    <location>
        <begin position="2"/>
        <end position="28"/>
    </location>
</feature>
<accession>F3G6B2</accession>
<evidence type="ECO:0000313" key="2">
    <source>
        <dbReference type="EMBL" id="EGH42612.1"/>
    </source>
</evidence>
<organism evidence="2 3">
    <name type="scientific">Pseudomonas syringae pv. pisi str. 1704B</name>
    <dbReference type="NCBI Taxonomy" id="629263"/>
    <lineage>
        <taxon>Bacteria</taxon>
        <taxon>Pseudomonadati</taxon>
        <taxon>Pseudomonadota</taxon>
        <taxon>Gammaproteobacteria</taxon>
        <taxon>Pseudomonadales</taxon>
        <taxon>Pseudomonadaceae</taxon>
        <taxon>Pseudomonas</taxon>
        <taxon>Pseudomonas syringae</taxon>
    </lineage>
</organism>
<dbReference type="Gene3D" id="3.40.50.720">
    <property type="entry name" value="NAD(P)-binding Rossmann-like Domain"/>
    <property type="match status" value="1"/>
</dbReference>
<dbReference type="HOGENOM" id="CLU_3415999_0_0_6"/>
<comment type="caution">
    <text evidence="2">The sequence shown here is derived from an EMBL/GenBank/DDBJ whole genome shotgun (WGS) entry which is preliminary data.</text>
</comment>
<dbReference type="InterPro" id="IPR036291">
    <property type="entry name" value="NAD(P)-bd_dom_sf"/>
</dbReference>